<feature type="domain" description="HTH cro/C1-type" evidence="2">
    <location>
        <begin position="7"/>
        <end position="61"/>
    </location>
</feature>
<dbReference type="Gene3D" id="1.10.260.40">
    <property type="entry name" value="lambda repressor-like DNA-binding domains"/>
    <property type="match status" value="1"/>
</dbReference>
<dbReference type="Proteomes" id="UP001179280">
    <property type="component" value="Unassembled WGS sequence"/>
</dbReference>
<keyword evidence="4" id="KW-1185">Reference proteome</keyword>
<dbReference type="InterPro" id="IPR010982">
    <property type="entry name" value="Lambda_DNA-bd_dom_sf"/>
</dbReference>
<keyword evidence="1" id="KW-0238">DNA-binding</keyword>
<dbReference type="PROSITE" id="PS50943">
    <property type="entry name" value="HTH_CROC1"/>
    <property type="match status" value="1"/>
</dbReference>
<organism evidence="3 4">
    <name type="scientific">Shouchella xiaoxiensis</name>
    <dbReference type="NCBI Taxonomy" id="766895"/>
    <lineage>
        <taxon>Bacteria</taxon>
        <taxon>Bacillati</taxon>
        <taxon>Bacillota</taxon>
        <taxon>Bacilli</taxon>
        <taxon>Bacillales</taxon>
        <taxon>Bacillaceae</taxon>
        <taxon>Shouchella</taxon>
    </lineage>
</organism>
<dbReference type="InterPro" id="IPR001387">
    <property type="entry name" value="Cro/C1-type_HTH"/>
</dbReference>
<dbReference type="RefSeq" id="WP_054793717.1">
    <property type="nucleotide sequence ID" value="NZ_JAFBCV010000006.1"/>
</dbReference>
<evidence type="ECO:0000259" key="2">
    <source>
        <dbReference type="PROSITE" id="PS50943"/>
    </source>
</evidence>
<dbReference type="PANTHER" id="PTHR46558">
    <property type="entry name" value="TRACRIPTIONAL REGULATORY PROTEIN-RELATED-RELATED"/>
    <property type="match status" value="1"/>
</dbReference>
<protein>
    <submittedName>
        <fullName evidence="3">Transcriptional regulator with XRE-family HTH domain</fullName>
    </submittedName>
</protein>
<dbReference type="CDD" id="cd00093">
    <property type="entry name" value="HTH_XRE"/>
    <property type="match status" value="1"/>
</dbReference>
<reference evidence="3" key="1">
    <citation type="submission" date="2021-01" db="EMBL/GenBank/DDBJ databases">
        <title>Genomic Encyclopedia of Type Strains, Phase IV (KMG-IV): sequencing the most valuable type-strain genomes for metagenomic binning, comparative biology and taxonomic classification.</title>
        <authorList>
            <person name="Goeker M."/>
        </authorList>
    </citation>
    <scope>NUCLEOTIDE SEQUENCE</scope>
    <source>
        <strain evidence="3">DSM 21943</strain>
    </source>
</reference>
<gene>
    <name evidence="3" type="ORF">JOC54_002323</name>
</gene>
<dbReference type="Pfam" id="PF01381">
    <property type="entry name" value="HTH_3"/>
    <property type="match status" value="1"/>
</dbReference>
<evidence type="ECO:0000313" key="4">
    <source>
        <dbReference type="Proteomes" id="UP001179280"/>
    </source>
</evidence>
<dbReference type="EMBL" id="JAFBCV010000006">
    <property type="protein sequence ID" value="MBM7839053.1"/>
    <property type="molecule type" value="Genomic_DNA"/>
</dbReference>
<dbReference type="SMART" id="SM00530">
    <property type="entry name" value="HTH_XRE"/>
    <property type="match status" value="1"/>
</dbReference>
<accession>A0ABS2SU69</accession>
<name>A0ABS2SU69_9BACI</name>
<proteinExistence type="predicted"/>
<evidence type="ECO:0000313" key="3">
    <source>
        <dbReference type="EMBL" id="MBM7839053.1"/>
    </source>
</evidence>
<dbReference type="PANTHER" id="PTHR46558:SF11">
    <property type="entry name" value="HTH-TYPE TRANSCRIPTIONAL REGULATOR XRE"/>
    <property type="match status" value="1"/>
</dbReference>
<evidence type="ECO:0000256" key="1">
    <source>
        <dbReference type="ARBA" id="ARBA00023125"/>
    </source>
</evidence>
<sequence length="112" mass="13345">MKLGDRIRSLREKEGLTQKALAQKLAIPHQNLSNYERNFRQPDYETLQKVADYYAVTTDFLLGRSKQPSQDVSIAFYDGPSYEDEDEKEFIEQQLQQYRKMKQRFKDQMNKS</sequence>
<dbReference type="SUPFAM" id="SSF47413">
    <property type="entry name" value="lambda repressor-like DNA-binding domains"/>
    <property type="match status" value="1"/>
</dbReference>
<comment type="caution">
    <text evidence="3">The sequence shown here is derived from an EMBL/GenBank/DDBJ whole genome shotgun (WGS) entry which is preliminary data.</text>
</comment>